<feature type="active site" evidence="4">
    <location>
        <position position="17"/>
    </location>
</feature>
<dbReference type="InterPro" id="IPR027474">
    <property type="entry name" value="L-asparaginase_N"/>
</dbReference>
<dbReference type="RefSeq" id="WP_277534378.1">
    <property type="nucleotide sequence ID" value="NZ_JAPDIA010000007.1"/>
</dbReference>
<feature type="active site" description="O-isoaspartyl threonine intermediate" evidence="3">
    <location>
        <position position="17"/>
    </location>
</feature>
<evidence type="ECO:0000256" key="4">
    <source>
        <dbReference type="PROSITE-ProRule" id="PRU10099"/>
    </source>
</evidence>
<evidence type="ECO:0000313" key="8">
    <source>
        <dbReference type="Proteomes" id="UP001153404"/>
    </source>
</evidence>
<feature type="domain" description="L-asparaginase N-terminal" evidence="6">
    <location>
        <begin position="8"/>
        <end position="199"/>
    </location>
</feature>
<dbReference type="AlphaFoldDB" id="A0A9X4KV36"/>
<dbReference type="PIRSF" id="PIRSF001220">
    <property type="entry name" value="L-ASNase_gatD"/>
    <property type="match status" value="1"/>
</dbReference>
<dbReference type="PIRSF" id="PIRSF500176">
    <property type="entry name" value="L_ASNase"/>
    <property type="match status" value="1"/>
</dbReference>
<dbReference type="InterPro" id="IPR027473">
    <property type="entry name" value="L-asparaginase_C"/>
</dbReference>
<keyword evidence="7" id="KW-0378">Hydrolase</keyword>
<dbReference type="InterPro" id="IPR037152">
    <property type="entry name" value="L-asparaginase_N_sf"/>
</dbReference>
<dbReference type="GO" id="GO:0004067">
    <property type="term" value="F:asparaginase activity"/>
    <property type="evidence" value="ECO:0007669"/>
    <property type="project" value="UniProtKB-UniRule"/>
</dbReference>
<organism evidence="7 8">
    <name type="scientific">Cohnella rhizosphaerae</name>
    <dbReference type="NCBI Taxonomy" id="1457232"/>
    <lineage>
        <taxon>Bacteria</taxon>
        <taxon>Bacillati</taxon>
        <taxon>Bacillota</taxon>
        <taxon>Bacilli</taxon>
        <taxon>Bacillales</taxon>
        <taxon>Paenibacillaceae</taxon>
        <taxon>Cohnella</taxon>
    </lineage>
</organism>
<protein>
    <recommendedName>
        <fullName evidence="2">asparaginase</fullName>
        <ecNumber evidence="2">3.5.1.1</ecNumber>
    </recommendedName>
</protein>
<evidence type="ECO:0000256" key="3">
    <source>
        <dbReference type="PIRSR" id="PIRSR001220-1"/>
    </source>
</evidence>
<comment type="similarity">
    <text evidence="1">Belongs to the asparaginase 1 family.</text>
</comment>
<dbReference type="PANTHER" id="PTHR11707:SF28">
    <property type="entry name" value="60 KDA LYSOPHOSPHOLIPASE"/>
    <property type="match status" value="1"/>
</dbReference>
<dbReference type="EMBL" id="JAPDIA010000007">
    <property type="protein sequence ID" value="MDG0811635.1"/>
    <property type="molecule type" value="Genomic_DNA"/>
</dbReference>
<dbReference type="SMART" id="SM00870">
    <property type="entry name" value="Asparaginase"/>
    <property type="match status" value="1"/>
</dbReference>
<keyword evidence="8" id="KW-1185">Reference proteome</keyword>
<gene>
    <name evidence="7" type="ORF">OMP40_21365</name>
</gene>
<evidence type="ECO:0000313" key="7">
    <source>
        <dbReference type="EMBL" id="MDG0811635.1"/>
    </source>
</evidence>
<dbReference type="InterPro" id="IPR006034">
    <property type="entry name" value="Asparaginase/glutaminase-like"/>
</dbReference>
<reference evidence="7" key="1">
    <citation type="submission" date="2022-10" db="EMBL/GenBank/DDBJ databases">
        <title>Comparative genomic analysis of Cohnella hashimotonis sp. nov., isolated from the International Space Station.</title>
        <authorList>
            <person name="Simpson A."/>
            <person name="Venkateswaran K."/>
        </authorList>
    </citation>
    <scope>NUCLEOTIDE SEQUENCE</scope>
    <source>
        <strain evidence="7">DSM 28161</strain>
    </source>
</reference>
<dbReference type="Pfam" id="PF00710">
    <property type="entry name" value="Asparaginase"/>
    <property type="match status" value="1"/>
</dbReference>
<dbReference type="PANTHER" id="PTHR11707">
    <property type="entry name" value="L-ASPARAGINASE"/>
    <property type="match status" value="1"/>
</dbReference>
<accession>A0A9X4KV36</accession>
<comment type="caution">
    <text evidence="7">The sequence shown here is derived from an EMBL/GenBank/DDBJ whole genome shotgun (WGS) entry which is preliminary data.</text>
</comment>
<proteinExistence type="inferred from homology"/>
<dbReference type="Gene3D" id="3.40.50.40">
    <property type="match status" value="1"/>
</dbReference>
<sequence>MPANSSDKILVLFTGGTIGSRRGANGIDVDASGSYFLMEQYAQLAGTREIDFDTAQPCNLLSENLVPADWVALAAAVHAAYGGGYAGVIVTHGSDTLSFSSAMLAYLCCDAPFPVVLTAANYPLDDARSNGLANFGASVDFIADAGLPGVFALFGDDRGDSVVYLGTRITQALPFTDQFDAPYGAPFGRMREGRFDANPHPINPAPSTLARPVPPTPPTPQARDEAWPAVLYIKPYPGLDYGAYDFDARRPRAVLHDTYHSGTANARDGAERRSLVSFISYCRERGVDVYLVPMRSPEGDMYASSSHLTAAGGIALGDISSEAALMKLLLACAVSADAREVERFVRTPLFFEYMA</sequence>
<dbReference type="GO" id="GO:0006520">
    <property type="term" value="P:amino acid metabolic process"/>
    <property type="evidence" value="ECO:0007669"/>
    <property type="project" value="InterPro"/>
</dbReference>
<name>A0A9X4KV36_9BACL</name>
<dbReference type="SUPFAM" id="SSF53774">
    <property type="entry name" value="Glutaminase/Asparaginase"/>
    <property type="match status" value="1"/>
</dbReference>
<dbReference type="PRINTS" id="PR00139">
    <property type="entry name" value="ASNGLNASE"/>
</dbReference>
<evidence type="ECO:0000259" key="6">
    <source>
        <dbReference type="Pfam" id="PF00710"/>
    </source>
</evidence>
<dbReference type="EC" id="3.5.1.1" evidence="2"/>
<dbReference type="InterPro" id="IPR020827">
    <property type="entry name" value="Asparaginase/glutaminase_AS1"/>
</dbReference>
<dbReference type="PROSITE" id="PS51732">
    <property type="entry name" value="ASN_GLN_ASE_3"/>
    <property type="match status" value="1"/>
</dbReference>
<evidence type="ECO:0000256" key="1">
    <source>
        <dbReference type="ARBA" id="ARBA00010518"/>
    </source>
</evidence>
<dbReference type="Proteomes" id="UP001153404">
    <property type="component" value="Unassembled WGS sequence"/>
</dbReference>
<dbReference type="PROSITE" id="PS00144">
    <property type="entry name" value="ASN_GLN_ASE_1"/>
    <property type="match status" value="1"/>
</dbReference>
<dbReference type="Gene3D" id="3.40.50.1170">
    <property type="entry name" value="L-asparaginase, N-terminal domain"/>
    <property type="match status" value="1"/>
</dbReference>
<feature type="region of interest" description="Disordered" evidence="5">
    <location>
        <begin position="203"/>
        <end position="222"/>
    </location>
</feature>
<dbReference type="InterPro" id="IPR036152">
    <property type="entry name" value="Asp/glu_Ase-like_sf"/>
</dbReference>
<evidence type="ECO:0000256" key="5">
    <source>
        <dbReference type="SAM" id="MobiDB-lite"/>
    </source>
</evidence>
<evidence type="ECO:0000256" key="2">
    <source>
        <dbReference type="ARBA" id="ARBA00012920"/>
    </source>
</evidence>